<accession>A0AAU9EY00</accession>
<dbReference type="KEGG" id="dmp:FAK_23420"/>
<reference evidence="6" key="1">
    <citation type="journal article" date="2023" name="Arch. Microbiol.">
        <title>Desulfoferula mesophilus gen. nov. sp. nov., a mesophilic sulfate-reducing bacterium isolated from a brackish lake sediment.</title>
        <authorList>
            <person name="Watanabe T."/>
            <person name="Yabe T."/>
            <person name="Tsuji J.M."/>
            <person name="Fukui M."/>
        </authorList>
    </citation>
    <scope>NUCLEOTIDE SEQUENCE [LARGE SCALE GENOMIC DNA]</scope>
    <source>
        <strain evidence="6">12FAK</strain>
    </source>
</reference>
<dbReference type="Gene3D" id="2.60.40.2020">
    <property type="match status" value="1"/>
</dbReference>
<dbReference type="PANTHER" id="PTHR36530">
    <property type="entry name" value="INHIBITOR OF CYSTEINE PEPTIDASE"/>
    <property type="match status" value="1"/>
</dbReference>
<keyword evidence="6" id="KW-1185">Reference proteome</keyword>
<keyword evidence="2" id="KW-0789">Thiol protease inhibitor</keyword>
<dbReference type="InterPro" id="IPR036331">
    <property type="entry name" value="Chagasin-like_sf"/>
</dbReference>
<dbReference type="InterPro" id="IPR052781">
    <property type="entry name" value="Cys_protease_inhibitor_I42"/>
</dbReference>
<organism evidence="5 6">
    <name type="scientific">Desulfoferula mesophila</name>
    <dbReference type="NCBI Taxonomy" id="3058419"/>
    <lineage>
        <taxon>Bacteria</taxon>
        <taxon>Pseudomonadati</taxon>
        <taxon>Thermodesulfobacteriota</taxon>
        <taxon>Desulfarculia</taxon>
        <taxon>Desulfarculales</taxon>
        <taxon>Desulfarculaceae</taxon>
        <taxon>Desulfoferula</taxon>
    </lineage>
</organism>
<protein>
    <recommendedName>
        <fullName evidence="4">Proteinase inhibitor I42 chagasin domain-containing protein</fullName>
    </recommendedName>
</protein>
<feature type="chain" id="PRO_5043426163" description="Proteinase inhibitor I42 chagasin domain-containing protein" evidence="3">
    <location>
        <begin position="19"/>
        <end position="124"/>
    </location>
</feature>
<dbReference type="SUPFAM" id="SSF141066">
    <property type="entry name" value="ICP-like"/>
    <property type="match status" value="1"/>
</dbReference>
<dbReference type="PANTHER" id="PTHR36530:SF1">
    <property type="entry name" value="AMOEBIASIN-1"/>
    <property type="match status" value="1"/>
</dbReference>
<dbReference type="GO" id="GO:0004869">
    <property type="term" value="F:cysteine-type endopeptidase inhibitor activity"/>
    <property type="evidence" value="ECO:0007669"/>
    <property type="project" value="UniProtKB-KW"/>
</dbReference>
<evidence type="ECO:0000256" key="2">
    <source>
        <dbReference type="ARBA" id="ARBA00022704"/>
    </source>
</evidence>
<proteinExistence type="predicted"/>
<evidence type="ECO:0000256" key="3">
    <source>
        <dbReference type="SAM" id="SignalP"/>
    </source>
</evidence>
<evidence type="ECO:0000259" key="4">
    <source>
        <dbReference type="Pfam" id="PF09394"/>
    </source>
</evidence>
<name>A0AAU9EY00_9BACT</name>
<dbReference type="AlphaFoldDB" id="A0AAU9EY00"/>
<sequence length="124" mass="13238">MSVLGALGLLLIAATAWAGGPVQTLVLKEGQVFQVTLAANHTTGYKWMLAKMPDAKVVKLVNSEYVPAKPQAPDGKAPVGAGGQEVWAFQAVGPGRAMIVLNYARPWEKDKKPAKSRSLEVEVR</sequence>
<evidence type="ECO:0000256" key="1">
    <source>
        <dbReference type="ARBA" id="ARBA00022690"/>
    </source>
</evidence>
<evidence type="ECO:0000313" key="5">
    <source>
        <dbReference type="EMBL" id="BEQ15276.1"/>
    </source>
</evidence>
<keyword evidence="3" id="KW-0732">Signal</keyword>
<feature type="domain" description="Proteinase inhibitor I42 chagasin" evidence="4">
    <location>
        <begin position="27"/>
        <end position="120"/>
    </location>
</feature>
<dbReference type="EMBL" id="AP028679">
    <property type="protein sequence ID" value="BEQ15276.1"/>
    <property type="molecule type" value="Genomic_DNA"/>
</dbReference>
<keyword evidence="1" id="KW-0646">Protease inhibitor</keyword>
<evidence type="ECO:0000313" key="6">
    <source>
        <dbReference type="Proteomes" id="UP001366166"/>
    </source>
</evidence>
<dbReference type="InterPro" id="IPR018990">
    <property type="entry name" value="Prot_inh_I42_chagasin"/>
</dbReference>
<feature type="signal peptide" evidence="3">
    <location>
        <begin position="1"/>
        <end position="18"/>
    </location>
</feature>
<dbReference type="Pfam" id="PF09394">
    <property type="entry name" value="Inhibitor_I42"/>
    <property type="match status" value="1"/>
</dbReference>
<dbReference type="Proteomes" id="UP001366166">
    <property type="component" value="Chromosome"/>
</dbReference>
<gene>
    <name evidence="5" type="ORF">FAK_23420</name>
</gene>